<feature type="domain" description="DUF2779" evidence="1">
    <location>
        <begin position="296"/>
        <end position="407"/>
    </location>
</feature>
<dbReference type="Proteomes" id="UP000061468">
    <property type="component" value="Chromosome"/>
</dbReference>
<proteinExistence type="predicted"/>
<dbReference type="Pfam" id="PF11074">
    <property type="entry name" value="DUF2779"/>
    <property type="match status" value="1"/>
</dbReference>
<evidence type="ECO:0000313" key="3">
    <source>
        <dbReference type="Proteomes" id="UP000061468"/>
    </source>
</evidence>
<sequence length="492" mass="57581">MLTKTDFQTARVCIKRLWHEKKGIWTKEPSVSDLKNSFEGNRFSEEVRQFYPHGKMIGWQQGSLDEVIAKTKHELEVSNVTLFEAAFEHKGLLCLADVVIKENGTLTLIEAKSSNSPKVLKKDNYEHVYDAAFQHYVMGKCGYTPDKVQLMHSNGNCIWPDRQNLFSFEDITDLVNERLGEIADASRFFMKKLERDVAPSVQIGKFCKKPKDKACPHINECWLKQTEKTIFDLPRLPIKTEELLRGNDIHLIEDIPSHIELPESLRRKVELIQNKTEYIDKTKAKDILKSLEYPIHFFDFETYNPAVPMWDNSRPWQQVPFQYSLHILYEDGNLVHHEYIHESLDEPREPLINGMKRHFESSGSIVVYYEPFEKSRLEEMGKDFPQHQKFLNAVSDRIWDQMQIFKTCFEDHRLALSTSIKVVLPAFVPSLSYNNLAVQRGDQAQLEWRRMIDIKCELTKREKITELRTYCKFDTLAMAKLHEYVTNAVTNK</sequence>
<dbReference type="EMBL" id="CP013928">
    <property type="protein sequence ID" value="AMJ77593.1"/>
    <property type="molecule type" value="Genomic_DNA"/>
</dbReference>
<dbReference type="RefSeq" id="WP_061093538.1">
    <property type="nucleotide sequence ID" value="NZ_CAXGIV010000043.1"/>
</dbReference>
<protein>
    <recommendedName>
        <fullName evidence="1">DUF2779 domain-containing protein</fullName>
    </recommendedName>
</protein>
<accession>A0AAC8XHM3</accession>
<dbReference type="InterPro" id="IPR021301">
    <property type="entry name" value="DUF2779"/>
</dbReference>
<dbReference type="InterPro" id="IPR011604">
    <property type="entry name" value="PDDEXK-like_dom_sf"/>
</dbReference>
<evidence type="ECO:0000313" key="2">
    <source>
        <dbReference type="EMBL" id="AMJ77593.1"/>
    </source>
</evidence>
<name>A0AAC8XHM3_9ALTE</name>
<evidence type="ECO:0000259" key="1">
    <source>
        <dbReference type="Pfam" id="PF11074"/>
    </source>
</evidence>
<dbReference type="Gene3D" id="3.90.320.10">
    <property type="match status" value="1"/>
</dbReference>
<dbReference type="AlphaFoldDB" id="A0AAC8XHM3"/>
<reference evidence="2 3" key="1">
    <citation type="submission" date="2015-12" db="EMBL/GenBank/DDBJ databases">
        <title>Intraspecies pangenome expansion in the marine bacterium Alteromonas.</title>
        <authorList>
            <person name="Lopez-Perez M."/>
            <person name="Rodriguez-Valera F."/>
        </authorList>
    </citation>
    <scope>NUCLEOTIDE SEQUENCE [LARGE SCALE GENOMIC DNA]</scope>
    <source>
        <strain evidence="2 3">UM8</strain>
    </source>
</reference>
<organism evidence="2 3">
    <name type="scientific">Alteromonas mediterranea</name>
    <dbReference type="NCBI Taxonomy" id="314275"/>
    <lineage>
        <taxon>Bacteria</taxon>
        <taxon>Pseudomonadati</taxon>
        <taxon>Pseudomonadota</taxon>
        <taxon>Gammaproteobacteria</taxon>
        <taxon>Alteromonadales</taxon>
        <taxon>Alteromonadaceae</taxon>
        <taxon>Alteromonas/Salinimonas group</taxon>
        <taxon>Alteromonas</taxon>
    </lineage>
</organism>
<gene>
    <name evidence="2" type="ORF">AV942_04320</name>
</gene>